<comment type="caution">
    <text evidence="3">The sequence shown here is derived from an EMBL/GenBank/DDBJ whole genome shotgun (WGS) entry which is preliminary data.</text>
</comment>
<name>A0A2G6KL56_9BACT</name>
<dbReference type="Pfam" id="PF08547">
    <property type="entry name" value="CIA30"/>
    <property type="match status" value="1"/>
</dbReference>
<proteinExistence type="inferred from homology"/>
<sequence length="184" mass="21184">MKQQEKMVIDFNNTDEIENWRIVNDGVMGGLSKSEIVLSDENTAIFQGTVSLEHYGGFASTRAISHDYKLHGYTGLLVRIKGDGRRYQLRIRTDDRFDGVSYRTHVDINADSWMTIRIPFADFVPVFRGRIVKDAPPISPENIHQIGFLIADKQAGDFRFEIDWIQAYNRERVSSDILHPFEAF</sequence>
<dbReference type="SUPFAM" id="SSF49785">
    <property type="entry name" value="Galactose-binding domain-like"/>
    <property type="match status" value="1"/>
</dbReference>
<dbReference type="Proteomes" id="UP000230821">
    <property type="component" value="Unassembled WGS sequence"/>
</dbReference>
<reference evidence="3 4" key="1">
    <citation type="submission" date="2017-10" db="EMBL/GenBank/DDBJ databases">
        <title>Novel microbial diversity and functional potential in the marine mammal oral microbiome.</title>
        <authorList>
            <person name="Dudek N.K."/>
            <person name="Sun C.L."/>
            <person name="Burstein D."/>
            <person name="Kantor R.S."/>
            <person name="Aliaga Goltsman D.S."/>
            <person name="Bik E.M."/>
            <person name="Thomas B.C."/>
            <person name="Banfield J.F."/>
            <person name="Relman D.A."/>
        </authorList>
    </citation>
    <scope>NUCLEOTIDE SEQUENCE [LARGE SCALE GENOMIC DNA]</scope>
    <source>
        <strain evidence="3">DOLJORAL78_47_16</strain>
    </source>
</reference>
<dbReference type="GO" id="GO:0051082">
    <property type="term" value="F:unfolded protein binding"/>
    <property type="evidence" value="ECO:0007669"/>
    <property type="project" value="TreeGrafter"/>
</dbReference>
<evidence type="ECO:0000313" key="3">
    <source>
        <dbReference type="EMBL" id="PIE35762.1"/>
    </source>
</evidence>
<dbReference type="Gene3D" id="2.60.120.430">
    <property type="entry name" value="Galactose-binding lectin"/>
    <property type="match status" value="1"/>
</dbReference>
<comment type="similarity">
    <text evidence="1">Belongs to the CIA30 family.</text>
</comment>
<dbReference type="InterPro" id="IPR013857">
    <property type="entry name" value="NADH-UbQ_OxRdtase-assoc_prot30"/>
</dbReference>
<organism evidence="3 4">
    <name type="scientific">candidate division KSB3 bacterium</name>
    <dbReference type="NCBI Taxonomy" id="2044937"/>
    <lineage>
        <taxon>Bacteria</taxon>
        <taxon>candidate division KSB3</taxon>
    </lineage>
</organism>
<dbReference type="InterPro" id="IPR008979">
    <property type="entry name" value="Galactose-bd-like_sf"/>
</dbReference>
<evidence type="ECO:0000259" key="2">
    <source>
        <dbReference type="Pfam" id="PF08547"/>
    </source>
</evidence>
<dbReference type="InterPro" id="IPR039131">
    <property type="entry name" value="NDUFAF1"/>
</dbReference>
<feature type="domain" description="NADH:ubiquinone oxidoreductase intermediate-associated protein 30" evidence="2">
    <location>
        <begin position="9"/>
        <end position="162"/>
    </location>
</feature>
<dbReference type="GO" id="GO:0010257">
    <property type="term" value="P:NADH dehydrogenase complex assembly"/>
    <property type="evidence" value="ECO:0007669"/>
    <property type="project" value="TreeGrafter"/>
</dbReference>
<accession>A0A2G6KL56</accession>
<dbReference type="AlphaFoldDB" id="A0A2G6KL56"/>
<dbReference type="EMBL" id="PDSK01000034">
    <property type="protein sequence ID" value="PIE35762.1"/>
    <property type="molecule type" value="Genomic_DNA"/>
</dbReference>
<gene>
    <name evidence="3" type="ORF">CSA56_03005</name>
</gene>
<protein>
    <submittedName>
        <fullName evidence="3">CIA30 family protein</fullName>
    </submittedName>
</protein>
<dbReference type="PANTHER" id="PTHR13194:SF19">
    <property type="entry name" value="NAD(P)-BINDING ROSSMANN-FOLD SUPERFAMILY PROTEIN"/>
    <property type="match status" value="1"/>
</dbReference>
<dbReference type="PANTHER" id="PTHR13194">
    <property type="entry name" value="COMPLEX I INTERMEDIATE-ASSOCIATED PROTEIN 30"/>
    <property type="match status" value="1"/>
</dbReference>
<evidence type="ECO:0000313" key="4">
    <source>
        <dbReference type="Proteomes" id="UP000230821"/>
    </source>
</evidence>
<evidence type="ECO:0000256" key="1">
    <source>
        <dbReference type="ARBA" id="ARBA00007884"/>
    </source>
</evidence>